<evidence type="ECO:0000256" key="1">
    <source>
        <dbReference type="ARBA" id="ARBA00004514"/>
    </source>
</evidence>
<dbReference type="Pfam" id="PF00753">
    <property type="entry name" value="Lactamase_B"/>
    <property type="match status" value="1"/>
</dbReference>
<comment type="subunit">
    <text evidence="2">Homodimer.</text>
</comment>
<dbReference type="InterPro" id="IPR039344">
    <property type="entry name" value="MBLAC1"/>
</dbReference>
<evidence type="ECO:0000256" key="5">
    <source>
        <dbReference type="ARBA" id="ARBA00044690"/>
    </source>
</evidence>
<dbReference type="PANTHER" id="PTHR23200:SF48">
    <property type="entry name" value="METALLO-BETA-LACTAMASE DOMAIN-CONTAINING PROTEIN 1"/>
    <property type="match status" value="1"/>
</dbReference>
<dbReference type="EMBL" id="CALNXK010000007">
    <property type="protein sequence ID" value="CAH3039693.1"/>
    <property type="molecule type" value="Genomic_DNA"/>
</dbReference>
<sequence>MAEVQPEEFVYNVSVLLDGYGYTDEKDRYRANGTCTMITGNGKRIIVDTGSPRDKERLLEKLEQHKVSPQDVDFVVCTHGHVDHVGNLNIFPKAMCMVSHDILNEEDIYTDLPENFKEGMPYCIDGENVQVISTPGHTSQDVSVIVRGTEYGTVVICGDLFEHEEDDKLWEEFSESPEKHRKSRQKVLEIADWIVPGHGKLFRVKKP</sequence>
<reference evidence="8 9" key="1">
    <citation type="submission" date="2022-05" db="EMBL/GenBank/DDBJ databases">
        <authorList>
            <consortium name="Genoscope - CEA"/>
            <person name="William W."/>
        </authorList>
    </citation>
    <scope>NUCLEOTIDE SEQUENCE [LARGE SCALE GENOMIC DNA]</scope>
</reference>
<proteinExistence type="predicted"/>
<comment type="caution">
    <text evidence="8">The sequence shown here is derived from an EMBL/GenBank/DDBJ whole genome shotgun (WGS) entry which is preliminary data.</text>
</comment>
<comment type="function">
    <text evidence="6">Endoribonuclease that catalyzes the hydrolysis of histone-coding pre-mRNA 3'-end. Involved in histone pre-mRNA processing during the S-phase of the cell cycle, which is required for entering/progressing through S-phase. Cleaves histone pre-mRNA at a major and a minor cleavage site after the 5'-ACCCA-3' and the 5'-ACCCACA-3' sequence, respectively, and located downstream of the stem-loop. May require the presence of the HDE element located at the histone pre-RNA 3'-end to avoid non-specific cleavage.</text>
</comment>
<name>A0ABN8N020_9CNID</name>
<accession>A0ABN8N020</accession>
<comment type="subcellular location">
    <subcellularLocation>
        <location evidence="1">Cytoplasm</location>
        <location evidence="1">Cytosol</location>
    </subcellularLocation>
</comment>
<dbReference type="PANTHER" id="PTHR23200">
    <property type="entry name" value="METALLO-BETA-LACTAMASE DOMAIN-CONTAINING PROTEIN 1"/>
    <property type="match status" value="1"/>
</dbReference>
<dbReference type="InterPro" id="IPR001279">
    <property type="entry name" value="Metallo-B-lactamas"/>
</dbReference>
<evidence type="ECO:0000256" key="3">
    <source>
        <dbReference type="ARBA" id="ARBA00014856"/>
    </source>
</evidence>
<comment type="catalytic activity">
    <reaction evidence="5">
        <text>a ribonucleotidyl-ribonucleotide-RNA + H2O = a 3'-end ribonucleotide-RNA + a 5'-end 5'-phospho-ribonucleoside-RNA + H(+)</text>
        <dbReference type="Rhea" id="RHEA:68096"/>
        <dbReference type="Rhea" id="RHEA-COMP:15179"/>
        <dbReference type="Rhea" id="RHEA-COMP:17355"/>
        <dbReference type="Rhea" id="RHEA-COMP:17428"/>
        <dbReference type="ChEBI" id="CHEBI:15377"/>
        <dbReference type="ChEBI" id="CHEBI:15378"/>
        <dbReference type="ChEBI" id="CHEBI:74896"/>
        <dbReference type="ChEBI" id="CHEBI:138282"/>
        <dbReference type="ChEBI" id="CHEBI:173118"/>
    </reaction>
    <physiologicalReaction direction="left-to-right" evidence="5">
        <dbReference type="Rhea" id="RHEA:68097"/>
    </physiologicalReaction>
</comment>
<dbReference type="SUPFAM" id="SSF56281">
    <property type="entry name" value="Metallo-hydrolase/oxidoreductase"/>
    <property type="match status" value="1"/>
</dbReference>
<gene>
    <name evidence="8" type="ORF">PLOB_00042849</name>
</gene>
<evidence type="ECO:0000259" key="7">
    <source>
        <dbReference type="SMART" id="SM00849"/>
    </source>
</evidence>
<dbReference type="SMART" id="SM00849">
    <property type="entry name" value="Lactamase_B"/>
    <property type="match status" value="1"/>
</dbReference>
<feature type="domain" description="Metallo-beta-lactamase" evidence="7">
    <location>
        <begin position="32"/>
        <end position="198"/>
    </location>
</feature>
<evidence type="ECO:0000256" key="4">
    <source>
        <dbReference type="ARBA" id="ARBA00032988"/>
    </source>
</evidence>
<evidence type="ECO:0000256" key="6">
    <source>
        <dbReference type="ARBA" id="ARBA00045869"/>
    </source>
</evidence>
<dbReference type="Gene3D" id="3.60.15.10">
    <property type="entry name" value="Ribonuclease Z/Hydroxyacylglutathione hydrolase-like"/>
    <property type="match status" value="1"/>
</dbReference>
<dbReference type="Proteomes" id="UP001159405">
    <property type="component" value="Unassembled WGS sequence"/>
</dbReference>
<keyword evidence="9" id="KW-1185">Reference proteome</keyword>
<organism evidence="8 9">
    <name type="scientific">Porites lobata</name>
    <dbReference type="NCBI Taxonomy" id="104759"/>
    <lineage>
        <taxon>Eukaryota</taxon>
        <taxon>Metazoa</taxon>
        <taxon>Cnidaria</taxon>
        <taxon>Anthozoa</taxon>
        <taxon>Hexacorallia</taxon>
        <taxon>Scleractinia</taxon>
        <taxon>Fungiina</taxon>
        <taxon>Poritidae</taxon>
        <taxon>Porites</taxon>
    </lineage>
</organism>
<protein>
    <recommendedName>
        <fullName evidence="3">Metallo-beta-lactamase domain-containing protein 1</fullName>
    </recommendedName>
    <alternativeName>
        <fullName evidence="4">Endoribonuclease MBLAC1</fullName>
    </alternativeName>
</protein>
<evidence type="ECO:0000313" key="9">
    <source>
        <dbReference type="Proteomes" id="UP001159405"/>
    </source>
</evidence>
<evidence type="ECO:0000256" key="2">
    <source>
        <dbReference type="ARBA" id="ARBA00011738"/>
    </source>
</evidence>
<dbReference type="InterPro" id="IPR036866">
    <property type="entry name" value="RibonucZ/Hydroxyglut_hydro"/>
</dbReference>
<dbReference type="CDD" id="cd07711">
    <property type="entry name" value="MBLAC1-like_MBL-fold"/>
    <property type="match status" value="1"/>
</dbReference>
<evidence type="ECO:0000313" key="8">
    <source>
        <dbReference type="EMBL" id="CAH3039693.1"/>
    </source>
</evidence>